<evidence type="ECO:0000256" key="3">
    <source>
        <dbReference type="PROSITE-ProRule" id="PRU00289"/>
    </source>
</evidence>
<dbReference type="EMBL" id="WNLP01000001">
    <property type="protein sequence ID" value="MUH59003.1"/>
    <property type="molecule type" value="Genomic_DNA"/>
</dbReference>
<dbReference type="AlphaFoldDB" id="A0A7K1J2X9"/>
<dbReference type="SUPFAM" id="SSF52540">
    <property type="entry name" value="P-loop containing nucleoside triphosphate hydrolases"/>
    <property type="match status" value="1"/>
</dbReference>
<organism evidence="6 7">
    <name type="scientific">Bifidobacterium canis</name>
    <dbReference type="NCBI Taxonomy" id="2610880"/>
    <lineage>
        <taxon>Bacteria</taxon>
        <taxon>Bacillati</taxon>
        <taxon>Actinomycetota</taxon>
        <taxon>Actinomycetes</taxon>
        <taxon>Bifidobacteriales</taxon>
        <taxon>Bifidobacteriaceae</taxon>
        <taxon>Bifidobacterium</taxon>
    </lineage>
</organism>
<dbReference type="PANTHER" id="PTHR22683:SF1">
    <property type="entry name" value="TYPE VII SECRETION SYSTEM PROTEIN ESSC"/>
    <property type="match status" value="1"/>
</dbReference>
<dbReference type="CDD" id="cd01127">
    <property type="entry name" value="TrwB_TraG_TraD_VirD4"/>
    <property type="match status" value="1"/>
</dbReference>
<keyword evidence="2 3" id="KW-0067">ATP-binding</keyword>
<keyword evidence="4" id="KW-0812">Transmembrane</keyword>
<gene>
    <name evidence="6" type="ORF">GSD1FS_0307</name>
</gene>
<dbReference type="InterPro" id="IPR050206">
    <property type="entry name" value="FtsK/SpoIIIE/SftA"/>
</dbReference>
<evidence type="ECO:0000313" key="7">
    <source>
        <dbReference type="Proteomes" id="UP000487882"/>
    </source>
</evidence>
<dbReference type="Pfam" id="PF01580">
    <property type="entry name" value="FtsK_SpoIIIE"/>
    <property type="match status" value="1"/>
</dbReference>
<dbReference type="InterPro" id="IPR002543">
    <property type="entry name" value="FtsK_dom"/>
</dbReference>
<dbReference type="PANTHER" id="PTHR22683">
    <property type="entry name" value="SPORULATION PROTEIN RELATED"/>
    <property type="match status" value="1"/>
</dbReference>
<dbReference type="InterPro" id="IPR027417">
    <property type="entry name" value="P-loop_NTPase"/>
</dbReference>
<evidence type="ECO:0000256" key="2">
    <source>
        <dbReference type="ARBA" id="ARBA00022840"/>
    </source>
</evidence>
<dbReference type="GO" id="GO:0003677">
    <property type="term" value="F:DNA binding"/>
    <property type="evidence" value="ECO:0007669"/>
    <property type="project" value="InterPro"/>
</dbReference>
<keyword evidence="1 3" id="KW-0547">Nucleotide-binding</keyword>
<evidence type="ECO:0000313" key="6">
    <source>
        <dbReference type="EMBL" id="MUH59003.1"/>
    </source>
</evidence>
<dbReference type="PROSITE" id="PS50901">
    <property type="entry name" value="FTSK"/>
    <property type="match status" value="1"/>
</dbReference>
<feature type="transmembrane region" description="Helical" evidence="4">
    <location>
        <begin position="21"/>
        <end position="42"/>
    </location>
</feature>
<keyword evidence="4" id="KW-0472">Membrane</keyword>
<dbReference type="RefSeq" id="WP_246165685.1">
    <property type="nucleotide sequence ID" value="NZ_WNLP01000001.1"/>
</dbReference>
<evidence type="ECO:0000256" key="4">
    <source>
        <dbReference type="SAM" id="Phobius"/>
    </source>
</evidence>
<accession>A0A7K1J2X9</accession>
<reference evidence="6 7" key="1">
    <citation type="submission" date="2019-09" db="EMBL/GenBank/DDBJ databases">
        <title>Bifidobacterium canis sp. nov., isolated from the digestive tract of German Shepherd dog puppy.</title>
        <authorList>
            <person name="Bunesova V."/>
        </authorList>
    </citation>
    <scope>NUCLEOTIDE SEQUENCE [LARGE SCALE GENOMIC DNA]</scope>
    <source>
        <strain evidence="6 7">GSD1FS</strain>
    </source>
</reference>
<keyword evidence="4" id="KW-1133">Transmembrane helix</keyword>
<sequence>MNGNGDERKRSHRSHTQGAARWLRPLCLFAPAFAQLVMFTALLLQRQWLFALLVFSSCVATLAALPASVQNLRRRHVDDTDGISAEPHSVENMHSEETTGSIRAIRQMDSSALLGLNADAAPMRTICHQWCTSAHSTGLRATIGIDANHEPFSLDLVNHGPHAIVAGTTGSGKSVLLQSWCLALACRYSPRRLQFVFLDFKGGSALERLTELPHVRGCVNDLDLDYAMRALRALELELASREKLAAQHRVSDIRQMSAPPARLVIVVDEFHMLSDQLPDYIDRLVRVASLGRSLGMHLIVCTQNPMVQVNASMKSNMSLRLCLRVQDAMQSQEMIDSADASRIPASCPGMAFAACDGNNQLFRCASPVLLDMLVDQIRCAAHFFDDAQLPPLFTAPLPHHVAERDCSQIVGGEIVTHDARHVPIGIADNGVFYQPATIDVSAGNVAIIAQHHRGGGTLLRYLERKLRELGIAAQCFDDADDLLDPLGMANPGNALHRSLHDDSHLTVFRIRTTRFLRVPEHAATRVIFPTGERTTDLADGIPTDLYANGNVDELTCAGRAVLLSRGSATLLQCFEM</sequence>
<evidence type="ECO:0000256" key="1">
    <source>
        <dbReference type="ARBA" id="ARBA00022741"/>
    </source>
</evidence>
<keyword evidence="7" id="KW-1185">Reference proteome</keyword>
<dbReference type="Gene3D" id="3.40.50.300">
    <property type="entry name" value="P-loop containing nucleotide triphosphate hydrolases"/>
    <property type="match status" value="1"/>
</dbReference>
<dbReference type="Proteomes" id="UP000487882">
    <property type="component" value="Unassembled WGS sequence"/>
</dbReference>
<proteinExistence type="predicted"/>
<evidence type="ECO:0000259" key="5">
    <source>
        <dbReference type="PROSITE" id="PS50901"/>
    </source>
</evidence>
<feature type="binding site" evidence="3">
    <location>
        <begin position="167"/>
        <end position="174"/>
    </location>
    <ligand>
        <name>ATP</name>
        <dbReference type="ChEBI" id="CHEBI:30616"/>
    </ligand>
</feature>
<comment type="caution">
    <text evidence="6">The sequence shown here is derived from an EMBL/GenBank/DDBJ whole genome shotgun (WGS) entry which is preliminary data.</text>
</comment>
<protein>
    <submittedName>
        <fullName evidence="6">Signal peptide protein</fullName>
    </submittedName>
</protein>
<dbReference type="GO" id="GO:0005524">
    <property type="term" value="F:ATP binding"/>
    <property type="evidence" value="ECO:0007669"/>
    <property type="project" value="UniProtKB-UniRule"/>
</dbReference>
<name>A0A7K1J2X9_9BIFI</name>
<feature type="domain" description="FtsK" evidence="5">
    <location>
        <begin position="149"/>
        <end position="332"/>
    </location>
</feature>